<dbReference type="Gene3D" id="1.20.1640.10">
    <property type="entry name" value="Multidrug efflux transporter AcrB transmembrane domain"/>
    <property type="match status" value="2"/>
</dbReference>
<keyword evidence="1" id="KW-0812">Transmembrane</keyword>
<organism evidence="2 3">
    <name type="scientific">Psychrobacter glaciei</name>
    <dbReference type="NCBI Taxonomy" id="619771"/>
    <lineage>
        <taxon>Bacteria</taxon>
        <taxon>Pseudomonadati</taxon>
        <taxon>Pseudomonadota</taxon>
        <taxon>Gammaproteobacteria</taxon>
        <taxon>Moraxellales</taxon>
        <taxon>Moraxellaceae</taxon>
        <taxon>Psychrobacter</taxon>
    </lineage>
</organism>
<dbReference type="Gene3D" id="3.30.70.1320">
    <property type="entry name" value="Multidrug efflux transporter AcrB pore domain like"/>
    <property type="match status" value="1"/>
</dbReference>
<feature type="transmembrane region" description="Helical" evidence="1">
    <location>
        <begin position="331"/>
        <end position="353"/>
    </location>
</feature>
<reference evidence="3" key="1">
    <citation type="journal article" date="2019" name="Int. J. Syst. Evol. Microbiol.">
        <title>The Global Catalogue of Microorganisms (GCM) 10K type strain sequencing project: providing services to taxonomists for standard genome sequencing and annotation.</title>
        <authorList>
            <consortium name="The Broad Institute Genomics Platform"/>
            <consortium name="The Broad Institute Genome Sequencing Center for Infectious Disease"/>
            <person name="Wu L."/>
            <person name="Ma J."/>
        </authorList>
    </citation>
    <scope>NUCLEOTIDE SEQUENCE [LARGE SCALE GENOMIC DNA]</scope>
    <source>
        <strain evidence="3">KCTC 42280</strain>
    </source>
</reference>
<feature type="transmembrane region" description="Helical" evidence="1">
    <location>
        <begin position="972"/>
        <end position="996"/>
    </location>
</feature>
<dbReference type="RefSeq" id="WP_189586978.1">
    <property type="nucleotide sequence ID" value="NZ_BMZR01000011.1"/>
</dbReference>
<evidence type="ECO:0000313" key="2">
    <source>
        <dbReference type="EMBL" id="GHD38355.1"/>
    </source>
</evidence>
<dbReference type="Pfam" id="PF00873">
    <property type="entry name" value="ACR_tran"/>
    <property type="match status" value="1"/>
</dbReference>
<evidence type="ECO:0000313" key="3">
    <source>
        <dbReference type="Proteomes" id="UP000610203"/>
    </source>
</evidence>
<keyword evidence="1" id="KW-0472">Membrane</keyword>
<dbReference type="SUPFAM" id="SSF82693">
    <property type="entry name" value="Multidrug efflux transporter AcrB pore domain, PN1, PN2, PC1 and PC2 subdomains"/>
    <property type="match status" value="3"/>
</dbReference>
<feature type="transmembrane region" description="Helical" evidence="1">
    <location>
        <begin position="867"/>
        <end position="887"/>
    </location>
</feature>
<feature type="transmembrane region" description="Helical" evidence="1">
    <location>
        <begin position="431"/>
        <end position="451"/>
    </location>
</feature>
<feature type="transmembrane region" description="Helical" evidence="1">
    <location>
        <begin position="939"/>
        <end position="960"/>
    </location>
</feature>
<comment type="caution">
    <text evidence="2">The sequence shown here is derived from an EMBL/GenBank/DDBJ whole genome shotgun (WGS) entry which is preliminary data.</text>
</comment>
<dbReference type="InterPro" id="IPR027463">
    <property type="entry name" value="AcrB_DN_DC_subdom"/>
</dbReference>
<feature type="transmembrane region" description="Helical" evidence="1">
    <location>
        <begin position="837"/>
        <end position="860"/>
    </location>
</feature>
<keyword evidence="1" id="KW-1133">Transmembrane helix</keyword>
<dbReference type="InterPro" id="IPR001036">
    <property type="entry name" value="Acrflvin-R"/>
</dbReference>
<gene>
    <name evidence="2" type="primary">acrB</name>
    <name evidence="2" type="ORF">GCM10016272_27420</name>
</gene>
<dbReference type="Gene3D" id="3.30.2090.10">
    <property type="entry name" value="Multidrug efflux transporter AcrB TolC docking domain, DN and DC subdomains"/>
    <property type="match status" value="2"/>
</dbReference>
<dbReference type="SUPFAM" id="SSF82866">
    <property type="entry name" value="Multidrug efflux transporter AcrB transmembrane domain"/>
    <property type="match status" value="2"/>
</dbReference>
<feature type="transmembrane region" description="Helical" evidence="1">
    <location>
        <begin position="386"/>
        <end position="405"/>
    </location>
</feature>
<sequence>MNLHISAWAIRNPIPVVLLFIVLMIAGMSGYRALPIKLYPDVSFPIVQVSVTLSGAAASEVETQITRTVEAAVSNVSGVKHVQSVVTQGLSSSTIEFEIGEDAQKATDEVRSAIDRIRSSLPSSIEEPIVQRFDIDSAPIVTYAVSTETMTDVELSWFVEDTVARQLITQEGVAQVDLVGGINREINVTLDPNRLQALGLTAPNINDALRTSSTDVPGGRSEIGEREQTVRVLGAAESVQALNNLVIPSISGNTVQLSDVATVSSGAAERRGFASLNGQSVVGFQVKKTKAASDVAVADAIASATSQLAKDYPDVKFERIVSTATSTQNSFTATLSALIEGMLLAAIVVFLFLRNWRATLIAAAAMPISLIPTFAVMSWMGFSLNMITLLALTLVIGILVDDAIVEIENIQKRIETGQSPYEASLVGADEIGLAVVATTATIVVVFLPVSLMGGFAGQFFKEFGFTVAISVLFSLLVARLLTPLMAAYLLKPSTKPHEPKPFKGIYRTVLDLALVYRWTSLGLAGLLLGGSVFLATLLPTGVTPPQDNGIVQLSIEGAPGATLDDMRRSNDVLTKKLLALDEIKTVFTSIGSNSSNGDVSSGQATVLLTEERSQSTQSFQSSLGALLLSVPDVRIGFGQAGGGGSTTLQIVLASENADALSESTLKLEREMRELAELSNVHQVTPRPSSELIITPKPAEAARLGITSSTLGSVIRVATLGDVDSNTAKFNTGDQRLPIRVRLPDSARTDLKTLGNLEVPTSNGTSVPLSAVADLSFQPGASRIDRYDRKRRATIEAQLNGVTLGEATAAIDQLDTLQNLPSDVTQPAFGDSETMNELFSSFGIAILAGIGLIYGVMVLLFKSFFKPITILAALPLSLAGAFLGLLIAGSSLDLSALIGLLMLMGLAAKNSILLVEFTIEAENKGASQREALLSACRERVRPIVMTTIAMAAGMVPTALALGEGSEFRAPMAIAVIGGLISSTLLSLILVPVVYELIEDFELWIKPKLAKLVELPPEKNLEPVAAKRENNEHD</sequence>
<feature type="transmembrane region" description="Helical" evidence="1">
    <location>
        <begin position="463"/>
        <end position="490"/>
    </location>
</feature>
<dbReference type="Proteomes" id="UP000610203">
    <property type="component" value="Unassembled WGS sequence"/>
</dbReference>
<keyword evidence="3" id="KW-1185">Reference proteome</keyword>
<evidence type="ECO:0000256" key="1">
    <source>
        <dbReference type="SAM" id="Phobius"/>
    </source>
</evidence>
<dbReference type="EMBL" id="BMZR01000011">
    <property type="protein sequence ID" value="GHD38355.1"/>
    <property type="molecule type" value="Genomic_DNA"/>
</dbReference>
<name>A0ABQ3GU26_9GAMM</name>
<dbReference type="PRINTS" id="PR00702">
    <property type="entry name" value="ACRIFLAVINRP"/>
</dbReference>
<feature type="transmembrane region" description="Helical" evidence="1">
    <location>
        <begin position="360"/>
        <end position="380"/>
    </location>
</feature>
<accession>A0ABQ3GU26</accession>
<dbReference type="Gene3D" id="3.30.70.1440">
    <property type="entry name" value="Multidrug efflux transporter AcrB pore domain"/>
    <property type="match status" value="1"/>
</dbReference>
<dbReference type="Gene3D" id="3.30.70.1430">
    <property type="entry name" value="Multidrug efflux transporter AcrB pore domain"/>
    <property type="match status" value="2"/>
</dbReference>
<protein>
    <submittedName>
        <fullName evidence="2">Multidrug transporter AcrB</fullName>
    </submittedName>
</protein>
<dbReference type="SUPFAM" id="SSF82714">
    <property type="entry name" value="Multidrug efflux transporter AcrB TolC docking domain, DN and DC subdomains"/>
    <property type="match status" value="2"/>
</dbReference>
<feature type="transmembrane region" description="Helical" evidence="1">
    <location>
        <begin position="893"/>
        <end position="918"/>
    </location>
</feature>
<dbReference type="PANTHER" id="PTHR32063">
    <property type="match status" value="1"/>
</dbReference>
<feature type="transmembrane region" description="Helical" evidence="1">
    <location>
        <begin position="515"/>
        <end position="538"/>
    </location>
</feature>
<dbReference type="PANTHER" id="PTHR32063:SF77">
    <property type="entry name" value="ACR FAMILY TRANSPORT PROTEIN"/>
    <property type="match status" value="1"/>
</dbReference>
<proteinExistence type="predicted"/>
<feature type="transmembrane region" description="Helical" evidence="1">
    <location>
        <begin position="12"/>
        <end position="31"/>
    </location>
</feature>